<proteinExistence type="predicted"/>
<name>A0ABV0Q6P6_9TELE</name>
<evidence type="ECO:0000256" key="3">
    <source>
        <dbReference type="ARBA" id="ARBA00022833"/>
    </source>
</evidence>
<dbReference type="InterPro" id="IPR037275">
    <property type="entry name" value="Znf_CTCHY_sf"/>
</dbReference>
<dbReference type="EMBL" id="JAHRIN010000525">
    <property type="protein sequence ID" value="MEQ2191187.1"/>
    <property type="molecule type" value="Genomic_DNA"/>
</dbReference>
<dbReference type="PROSITE" id="PS51270">
    <property type="entry name" value="ZF_CTCHY"/>
    <property type="match status" value="1"/>
</dbReference>
<evidence type="ECO:0000313" key="8">
    <source>
        <dbReference type="Proteomes" id="UP001434883"/>
    </source>
</evidence>
<dbReference type="SUPFAM" id="SSF161245">
    <property type="entry name" value="Zinc hairpin stack"/>
    <property type="match status" value="1"/>
</dbReference>
<feature type="domain" description="CTCHY-type" evidence="6">
    <location>
        <begin position="12"/>
        <end position="77"/>
    </location>
</feature>
<sequence length="153" mass="17838">MISLKDNRIKVVIQMPQTVPKPSEQNANRTFREKYFFFFLHRIGPKEKYFHCQKCNLCLAQDLRGNHKCVENVSRQNCPVCMEDIHTSRIGAHVLPCGHLLHKTCFDDMVRTGAYRCPLCMHSAWNMEEHWEIIDNDIAQSPMPTEYQGATVK</sequence>
<evidence type="ECO:0000259" key="5">
    <source>
        <dbReference type="PROSITE" id="PS50089"/>
    </source>
</evidence>
<evidence type="ECO:0000313" key="7">
    <source>
        <dbReference type="EMBL" id="MEQ2191187.1"/>
    </source>
</evidence>
<gene>
    <name evidence="7" type="primary">RCHY1</name>
    <name evidence="7" type="ORF">XENOCAPTIV_023212</name>
</gene>
<dbReference type="CDD" id="cd16464">
    <property type="entry name" value="RING-H2_Pirh2-like"/>
    <property type="match status" value="1"/>
</dbReference>
<dbReference type="PROSITE" id="PS50089">
    <property type="entry name" value="ZF_RING_2"/>
    <property type="match status" value="1"/>
</dbReference>
<keyword evidence="3" id="KW-0862">Zinc</keyword>
<dbReference type="InterPro" id="IPR017921">
    <property type="entry name" value="Znf_CTCHY"/>
</dbReference>
<evidence type="ECO:0000256" key="1">
    <source>
        <dbReference type="ARBA" id="ARBA00022723"/>
    </source>
</evidence>
<organism evidence="7 8">
    <name type="scientific">Xenoophorus captivus</name>
    <dbReference type="NCBI Taxonomy" id="1517983"/>
    <lineage>
        <taxon>Eukaryota</taxon>
        <taxon>Metazoa</taxon>
        <taxon>Chordata</taxon>
        <taxon>Craniata</taxon>
        <taxon>Vertebrata</taxon>
        <taxon>Euteleostomi</taxon>
        <taxon>Actinopterygii</taxon>
        <taxon>Neopterygii</taxon>
        <taxon>Teleostei</taxon>
        <taxon>Neoteleostei</taxon>
        <taxon>Acanthomorphata</taxon>
        <taxon>Ovalentaria</taxon>
        <taxon>Atherinomorphae</taxon>
        <taxon>Cyprinodontiformes</taxon>
        <taxon>Goodeidae</taxon>
        <taxon>Xenoophorus</taxon>
    </lineage>
</organism>
<dbReference type="PANTHER" id="PTHR21319:SF53">
    <property type="entry name" value="RING FINGER AND CHY ZINC FINGER DOMAIN-CONTAINING PROTEIN 1"/>
    <property type="match status" value="1"/>
</dbReference>
<dbReference type="InterPro" id="IPR013083">
    <property type="entry name" value="Znf_RING/FYVE/PHD"/>
</dbReference>
<dbReference type="SUPFAM" id="SSF57850">
    <property type="entry name" value="RING/U-box"/>
    <property type="match status" value="1"/>
</dbReference>
<comment type="caution">
    <text evidence="7">The sequence shown here is derived from an EMBL/GenBank/DDBJ whole genome shotgun (WGS) entry which is preliminary data.</text>
</comment>
<accession>A0ABV0Q6P6</accession>
<feature type="domain" description="RING-type" evidence="5">
    <location>
        <begin position="78"/>
        <end position="120"/>
    </location>
</feature>
<reference evidence="7 8" key="1">
    <citation type="submission" date="2021-06" db="EMBL/GenBank/DDBJ databases">
        <authorList>
            <person name="Palmer J.M."/>
        </authorList>
    </citation>
    <scope>NUCLEOTIDE SEQUENCE [LARGE SCALE GENOMIC DNA]</scope>
    <source>
        <strain evidence="7 8">XC_2019</strain>
        <tissue evidence="7">Muscle</tissue>
    </source>
</reference>
<evidence type="ECO:0000256" key="2">
    <source>
        <dbReference type="ARBA" id="ARBA00022771"/>
    </source>
</evidence>
<protein>
    <submittedName>
        <fullName evidence="7">RING finger and CHY zinc finger domain-containing protein 1</fullName>
    </submittedName>
</protein>
<feature type="non-terminal residue" evidence="7">
    <location>
        <position position="153"/>
    </location>
</feature>
<keyword evidence="8" id="KW-1185">Reference proteome</keyword>
<dbReference type="SMART" id="SM00184">
    <property type="entry name" value="RING"/>
    <property type="match status" value="1"/>
</dbReference>
<evidence type="ECO:0000259" key="6">
    <source>
        <dbReference type="PROSITE" id="PS51270"/>
    </source>
</evidence>
<evidence type="ECO:0000256" key="4">
    <source>
        <dbReference type="PROSITE-ProRule" id="PRU00175"/>
    </source>
</evidence>
<dbReference type="Pfam" id="PF13639">
    <property type="entry name" value="zf-RING_2"/>
    <property type="match status" value="1"/>
</dbReference>
<dbReference type="PANTHER" id="PTHR21319">
    <property type="entry name" value="RING FINGER AND CHY ZINC FINGER DOMAIN-CONTAINING PROTEIN 1"/>
    <property type="match status" value="1"/>
</dbReference>
<dbReference type="InterPro" id="IPR001841">
    <property type="entry name" value="Znf_RING"/>
</dbReference>
<dbReference type="Gene3D" id="3.30.40.10">
    <property type="entry name" value="Zinc/RING finger domain, C3HC4 (zinc finger)"/>
    <property type="match status" value="1"/>
</dbReference>
<dbReference type="Proteomes" id="UP001434883">
    <property type="component" value="Unassembled WGS sequence"/>
</dbReference>
<keyword evidence="2 4" id="KW-0863">Zinc-finger</keyword>
<keyword evidence="1" id="KW-0479">Metal-binding</keyword>